<dbReference type="STRING" id="641526.ADIWIN_0755"/>
<feature type="chain" id="PRO_5004547341" evidence="1">
    <location>
        <begin position="23"/>
        <end position="94"/>
    </location>
</feature>
<dbReference type="Proteomes" id="UP000014962">
    <property type="component" value="Unassembled WGS sequence"/>
</dbReference>
<accession>S7XDV2</accession>
<dbReference type="RefSeq" id="WP_020895312.1">
    <property type="nucleotide sequence ID" value="NZ_ATMR01000042.1"/>
</dbReference>
<evidence type="ECO:0000313" key="2">
    <source>
        <dbReference type="EMBL" id="EPR74178.1"/>
    </source>
</evidence>
<keyword evidence="1" id="KW-0732">Signal</keyword>
<comment type="caution">
    <text evidence="2">The sequence shown here is derived from an EMBL/GenBank/DDBJ whole genome shotgun (WGS) entry which is preliminary data.</text>
</comment>
<sequence length="94" mass="10533">MKNILLLLSLVLLITGSKQGHAQKAKLPNGNITEKLSYIKDSKNFSSESERLKVLFEVFTESQLEASPVMATFFGKPGYNHFWDDVSPEATKKT</sequence>
<proteinExistence type="predicted"/>
<protein>
    <submittedName>
        <fullName evidence="2">Uncharacterized protein</fullName>
    </submittedName>
</protein>
<dbReference type="AlphaFoldDB" id="S7XDV2"/>
<organism evidence="2 3">
    <name type="scientific">Winogradskyella psychrotolerans RS-3</name>
    <dbReference type="NCBI Taxonomy" id="641526"/>
    <lineage>
        <taxon>Bacteria</taxon>
        <taxon>Pseudomonadati</taxon>
        <taxon>Bacteroidota</taxon>
        <taxon>Flavobacteriia</taxon>
        <taxon>Flavobacteriales</taxon>
        <taxon>Flavobacteriaceae</taxon>
        <taxon>Winogradskyella</taxon>
    </lineage>
</organism>
<evidence type="ECO:0000256" key="1">
    <source>
        <dbReference type="SAM" id="SignalP"/>
    </source>
</evidence>
<reference evidence="2 3" key="1">
    <citation type="journal article" date="2013" name="Genome Announc.">
        <title>Draft Genome Sequence of Winogradskyella psychrotolerans RS-3T, Isolated from the Marine Transect of Kongsfjorden, Ny-Alesund, Svalbard, Arctic Ocean.</title>
        <authorList>
            <person name="Kumar Pinnaka A."/>
            <person name="Ara S."/>
            <person name="Singh A."/>
            <person name="Shivaji S."/>
        </authorList>
    </citation>
    <scope>NUCLEOTIDE SEQUENCE [LARGE SCALE GENOMIC DNA]</scope>
    <source>
        <strain evidence="2 3">RS-3</strain>
    </source>
</reference>
<name>S7XDV2_9FLAO</name>
<dbReference type="EMBL" id="ATMR01000042">
    <property type="protein sequence ID" value="EPR74178.1"/>
    <property type="molecule type" value="Genomic_DNA"/>
</dbReference>
<keyword evidence="3" id="KW-1185">Reference proteome</keyword>
<evidence type="ECO:0000313" key="3">
    <source>
        <dbReference type="Proteomes" id="UP000014962"/>
    </source>
</evidence>
<gene>
    <name evidence="2" type="ORF">ADIWIN_0755</name>
</gene>
<feature type="signal peptide" evidence="1">
    <location>
        <begin position="1"/>
        <end position="22"/>
    </location>
</feature>